<proteinExistence type="predicted"/>
<dbReference type="InterPro" id="IPR000073">
    <property type="entry name" value="AB_hydrolase_1"/>
</dbReference>
<organism evidence="4 5">
    <name type="scientific">Nonomuraea monospora</name>
    <dbReference type="NCBI Taxonomy" id="568818"/>
    <lineage>
        <taxon>Bacteria</taxon>
        <taxon>Bacillati</taxon>
        <taxon>Actinomycetota</taxon>
        <taxon>Actinomycetes</taxon>
        <taxon>Streptosporangiales</taxon>
        <taxon>Streptosporangiaceae</taxon>
        <taxon>Nonomuraea</taxon>
    </lineage>
</organism>
<dbReference type="InterPro" id="IPR013120">
    <property type="entry name" value="FAR_NAD-bd"/>
</dbReference>
<evidence type="ECO:0000313" key="4">
    <source>
        <dbReference type="EMBL" id="GAA2208360.1"/>
    </source>
</evidence>
<dbReference type="EMBL" id="BAAAQX010000008">
    <property type="protein sequence ID" value="GAA2208360.1"/>
    <property type="molecule type" value="Genomic_DNA"/>
</dbReference>
<evidence type="ECO:0000256" key="1">
    <source>
        <dbReference type="SAM" id="MobiDB-lite"/>
    </source>
</evidence>
<dbReference type="InterPro" id="IPR029058">
    <property type="entry name" value="AB_hydrolase_fold"/>
</dbReference>
<dbReference type="PANTHER" id="PTHR48079:SF6">
    <property type="entry name" value="NAD(P)-BINDING DOMAIN-CONTAINING PROTEIN-RELATED"/>
    <property type="match status" value="1"/>
</dbReference>
<evidence type="ECO:0000259" key="3">
    <source>
        <dbReference type="Pfam" id="PF12697"/>
    </source>
</evidence>
<feature type="compositionally biased region" description="Low complexity" evidence="1">
    <location>
        <begin position="404"/>
        <end position="415"/>
    </location>
</feature>
<dbReference type="RefSeq" id="WP_344476411.1">
    <property type="nucleotide sequence ID" value="NZ_BAAAQX010000008.1"/>
</dbReference>
<dbReference type="InterPro" id="IPR036291">
    <property type="entry name" value="NAD(P)-bd_dom_sf"/>
</dbReference>
<feature type="domain" description="Thioester reductase (TE)" evidence="2">
    <location>
        <begin position="9"/>
        <end position="123"/>
    </location>
</feature>
<protein>
    <submittedName>
        <fullName evidence="4">Uncharacterized protein</fullName>
    </submittedName>
</protein>
<dbReference type="SUPFAM" id="SSF51735">
    <property type="entry name" value="NAD(P)-binding Rossmann-fold domains"/>
    <property type="match status" value="1"/>
</dbReference>
<gene>
    <name evidence="4" type="ORF">GCM10009850_038180</name>
</gene>
<dbReference type="Gene3D" id="3.40.50.1820">
    <property type="entry name" value="alpha/beta hydrolase"/>
    <property type="match status" value="1"/>
</dbReference>
<sequence>MEPDSIVFGASGLIGRFLVAELLRRGRAVAATVRGADRLTAWLTEEGVPVDGLTVVRADITRPGLGLPPGELTQVRDVYNCAGRYAFGLGVEEARATNVTGALHVLDWAATRPGLRRVVHVSGYRVGGVDGPPDYRRLGAYEASKAEGDAAVRTRALERGIPLSIANPSTVIGPGQFIGLASVVSDLWHGRLPALPGGRRVFVPVVEAGYFAAFLAGMPEWEEGAYWVLDEGTPVLPELVGLLARHMGVRAPKRSVPVGLLRRLPRALTGVEPETLAFLSTDRYDTASAQAVAEKAGLRMPPVESALTDWADELVAARFGEGSTPRGPYGYRRVAGIATWVTGEEPGHVLLHGLPLDSGSWQEVADRLDGPVLTADLPGLGRSGPAHGPAGERLTGRAAGKWLTGGPTSGRSGTRLADGSRSGRVGTRLTEQPPSGRLGTLLADEPPGGSVGGWLDELVGGARPVLVAHSLACVPALRYAAAHPDRISRLVLIAPPFLQAPTPWLRRTPPAALLLRRMSAARLAGALGVPEGPAIASAAANLARPGQAGRVVGALRAAHAVRDELRELLAQVNAEIIVGSADPLTVPVEQPVTTIEGAGHYPQLTHPDQVAAALRG</sequence>
<dbReference type="Pfam" id="PF12697">
    <property type="entry name" value="Abhydrolase_6"/>
    <property type="match status" value="1"/>
</dbReference>
<dbReference type="InterPro" id="IPR051783">
    <property type="entry name" value="NAD(P)-dependent_oxidoreduct"/>
</dbReference>
<feature type="region of interest" description="Disordered" evidence="1">
    <location>
        <begin position="378"/>
        <end position="439"/>
    </location>
</feature>
<dbReference type="Proteomes" id="UP001499843">
    <property type="component" value="Unassembled WGS sequence"/>
</dbReference>
<accession>A0ABN3CGM7</accession>
<feature type="domain" description="AB hydrolase-1" evidence="3">
    <location>
        <begin position="349"/>
        <end position="613"/>
    </location>
</feature>
<evidence type="ECO:0000259" key="2">
    <source>
        <dbReference type="Pfam" id="PF07993"/>
    </source>
</evidence>
<dbReference type="PANTHER" id="PTHR48079">
    <property type="entry name" value="PROTEIN YEEZ"/>
    <property type="match status" value="1"/>
</dbReference>
<keyword evidence="5" id="KW-1185">Reference proteome</keyword>
<dbReference type="SUPFAM" id="SSF53474">
    <property type="entry name" value="alpha/beta-Hydrolases"/>
    <property type="match status" value="1"/>
</dbReference>
<name>A0ABN3CGM7_9ACTN</name>
<evidence type="ECO:0000313" key="5">
    <source>
        <dbReference type="Proteomes" id="UP001499843"/>
    </source>
</evidence>
<dbReference type="Pfam" id="PF07993">
    <property type="entry name" value="NAD_binding_4"/>
    <property type="match status" value="1"/>
</dbReference>
<comment type="caution">
    <text evidence="4">The sequence shown here is derived from an EMBL/GenBank/DDBJ whole genome shotgun (WGS) entry which is preliminary data.</text>
</comment>
<reference evidence="4 5" key="1">
    <citation type="journal article" date="2019" name="Int. J. Syst. Evol. Microbiol.">
        <title>The Global Catalogue of Microorganisms (GCM) 10K type strain sequencing project: providing services to taxonomists for standard genome sequencing and annotation.</title>
        <authorList>
            <consortium name="The Broad Institute Genomics Platform"/>
            <consortium name="The Broad Institute Genome Sequencing Center for Infectious Disease"/>
            <person name="Wu L."/>
            <person name="Ma J."/>
        </authorList>
    </citation>
    <scope>NUCLEOTIDE SEQUENCE [LARGE SCALE GENOMIC DNA]</scope>
    <source>
        <strain evidence="4 5">JCM 16114</strain>
    </source>
</reference>
<dbReference type="Gene3D" id="3.40.50.720">
    <property type="entry name" value="NAD(P)-binding Rossmann-like Domain"/>
    <property type="match status" value="1"/>
</dbReference>